<reference evidence="7 8" key="1">
    <citation type="journal article" date="2001" name="FEMS Microbiol. Lett.">
        <title>Oceanobacillus iheyensis gen. nov., sp. nov., a deep-sea extremely halotolerant and alkaliphilic species isolated from a depth of 1050 m on the Iheya Ridge.</title>
        <authorList>
            <person name="Lu J."/>
            <person name="Nogi Y."/>
            <person name="Takami H."/>
        </authorList>
    </citation>
    <scope>NUCLEOTIDE SEQUENCE [LARGE SCALE GENOMIC DNA]</scope>
    <source>
        <strain evidence="8">DSM 14371 / CIP 107618 / JCM 11309 / KCTC 3954 / HTE831</strain>
    </source>
</reference>
<dbReference type="PANTHER" id="PTHR30238:SF4">
    <property type="entry name" value="SLL1022 PROTEIN"/>
    <property type="match status" value="1"/>
</dbReference>
<comment type="similarity">
    <text evidence="2">Belongs to the TerC family.</text>
</comment>
<evidence type="ECO:0000256" key="2">
    <source>
        <dbReference type="ARBA" id="ARBA00007511"/>
    </source>
</evidence>
<protein>
    <submittedName>
        <fullName evidence="7">Hypothetical conserved protein</fullName>
    </submittedName>
</protein>
<evidence type="ECO:0000313" key="7">
    <source>
        <dbReference type="EMBL" id="BAC15123.1"/>
    </source>
</evidence>
<feature type="transmembrane region" description="Helical" evidence="6">
    <location>
        <begin position="6"/>
        <end position="28"/>
    </location>
</feature>
<dbReference type="KEGG" id="oih:OB3167"/>
<accession>Q8ELQ2</accession>
<organism evidence="7 8">
    <name type="scientific">Oceanobacillus iheyensis (strain DSM 14371 / CIP 107618 / JCM 11309 / KCTC 3954 / HTE831)</name>
    <dbReference type="NCBI Taxonomy" id="221109"/>
    <lineage>
        <taxon>Bacteria</taxon>
        <taxon>Bacillati</taxon>
        <taxon>Bacillota</taxon>
        <taxon>Bacilli</taxon>
        <taxon>Bacillales</taxon>
        <taxon>Bacillaceae</taxon>
        <taxon>Oceanobacillus</taxon>
    </lineage>
</organism>
<feature type="transmembrane region" description="Helical" evidence="6">
    <location>
        <begin position="66"/>
        <end position="84"/>
    </location>
</feature>
<evidence type="ECO:0000256" key="4">
    <source>
        <dbReference type="ARBA" id="ARBA00022989"/>
    </source>
</evidence>
<keyword evidence="8" id="KW-1185">Reference proteome</keyword>
<evidence type="ECO:0000313" key="8">
    <source>
        <dbReference type="Proteomes" id="UP000000822"/>
    </source>
</evidence>
<name>Q8ELQ2_OCEIH</name>
<dbReference type="GO" id="GO:0016020">
    <property type="term" value="C:membrane"/>
    <property type="evidence" value="ECO:0007669"/>
    <property type="project" value="UniProtKB-SubCell"/>
</dbReference>
<evidence type="ECO:0000256" key="6">
    <source>
        <dbReference type="SAM" id="Phobius"/>
    </source>
</evidence>
<dbReference type="InterPro" id="IPR005496">
    <property type="entry name" value="Integral_membrane_TerC"/>
</dbReference>
<keyword evidence="4 6" id="KW-1133">Transmembrane helix</keyword>
<dbReference type="RefSeq" id="WP_011067564.1">
    <property type="nucleotide sequence ID" value="NC_004193.1"/>
</dbReference>
<dbReference type="PhylomeDB" id="Q8ELQ2"/>
<evidence type="ECO:0000256" key="3">
    <source>
        <dbReference type="ARBA" id="ARBA00022692"/>
    </source>
</evidence>
<dbReference type="NCBIfam" id="TIGR03717">
    <property type="entry name" value="R_switched_YjbE"/>
    <property type="match status" value="1"/>
</dbReference>
<dbReference type="OrthoDB" id="5295733at2"/>
<reference evidence="7 8" key="2">
    <citation type="journal article" date="2002" name="Nucleic Acids Res.">
        <title>Genome sequence of Oceanobacillus iheyensis isolated from the Iheya Ridge and its unexpected adaptive capabilities to extreme environments.</title>
        <authorList>
            <person name="Takami H."/>
            <person name="Takaki Y."/>
            <person name="Uchiyama I."/>
        </authorList>
    </citation>
    <scope>NUCLEOTIDE SEQUENCE [LARGE SCALE GENOMIC DNA]</scope>
    <source>
        <strain evidence="8">DSM 14371 / CIP 107618 / JCM 11309 / KCTC 3954 / HTE831</strain>
    </source>
</reference>
<dbReference type="Proteomes" id="UP000000822">
    <property type="component" value="Chromosome"/>
</dbReference>
<feature type="transmembrane region" description="Helical" evidence="6">
    <location>
        <begin position="157"/>
        <end position="177"/>
    </location>
</feature>
<dbReference type="eggNOG" id="COG0861">
    <property type="taxonomic scope" value="Bacteria"/>
</dbReference>
<dbReference type="EMBL" id="BA000028">
    <property type="protein sequence ID" value="BAC15123.1"/>
    <property type="molecule type" value="Genomic_DNA"/>
</dbReference>
<feature type="transmembrane region" description="Helical" evidence="6">
    <location>
        <begin position="189"/>
        <end position="210"/>
    </location>
</feature>
<dbReference type="Pfam" id="PF03741">
    <property type="entry name" value="TerC"/>
    <property type="match status" value="1"/>
</dbReference>
<dbReference type="PANTHER" id="PTHR30238">
    <property type="entry name" value="MEMBRANE BOUND PREDICTED REDOX MODULATOR"/>
    <property type="match status" value="1"/>
</dbReference>
<feature type="transmembrane region" description="Helical" evidence="6">
    <location>
        <begin position="40"/>
        <end position="60"/>
    </location>
</feature>
<keyword evidence="5 6" id="KW-0472">Membrane</keyword>
<evidence type="ECO:0000256" key="1">
    <source>
        <dbReference type="ARBA" id="ARBA00004141"/>
    </source>
</evidence>
<proteinExistence type="inferred from homology"/>
<feature type="transmembrane region" description="Helical" evidence="6">
    <location>
        <begin position="130"/>
        <end position="150"/>
    </location>
</feature>
<feature type="transmembrane region" description="Helical" evidence="6">
    <location>
        <begin position="105"/>
        <end position="124"/>
    </location>
</feature>
<comment type="subcellular location">
    <subcellularLocation>
        <location evidence="1">Membrane</location>
        <topology evidence="1">Multi-pass membrane protein</topology>
    </subcellularLocation>
</comment>
<sequence>MELIEIVIQILLINILLSADNAIVIAMASRNLPTHLQSKAIWWGTFGAIAMRILFVFLMIHLFQMPFIQLIGGILLLFVSYKLLVDKQDYDNMKSGESLQEAVSIIIFADVVMSLDNVLAIAAIANSDLLLVIAGIILSIPIILTASEFILKLIHKFPVIIYLGAGLLTWTAGTMLLKEPYIQQFFSPVGNQELLSLLGLTLVVLMVGGWRRKQVHAPK</sequence>
<gene>
    <name evidence="7" type="ordered locus">OB3167</name>
</gene>
<dbReference type="AlphaFoldDB" id="Q8ELQ2"/>
<keyword evidence="3 6" id="KW-0812">Transmembrane</keyword>
<evidence type="ECO:0000256" key="5">
    <source>
        <dbReference type="ARBA" id="ARBA00023136"/>
    </source>
</evidence>
<dbReference type="InterPro" id="IPR022301">
    <property type="entry name" value="Integral_membrane_YjbE"/>
</dbReference>
<dbReference type="HOGENOM" id="CLU_070543_0_1_9"/>